<dbReference type="STRING" id="1147123.SAMN05443428_10223"/>
<dbReference type="AlphaFoldDB" id="A0A1T4WJD7"/>
<reference evidence="2" key="1">
    <citation type="submission" date="2017-02" db="EMBL/GenBank/DDBJ databases">
        <authorList>
            <person name="Varghese N."/>
            <person name="Submissions S."/>
        </authorList>
    </citation>
    <scope>NUCLEOTIDE SEQUENCE [LARGE SCALE GENOMIC DNA]</scope>
    <source>
        <strain evidence="2">USBA 833</strain>
    </source>
</reference>
<evidence type="ECO:0008006" key="3">
    <source>
        <dbReference type="Google" id="ProtNLM"/>
    </source>
</evidence>
<proteinExistence type="predicted"/>
<dbReference type="Pfam" id="PF22010">
    <property type="entry name" value="OrtA"/>
    <property type="match status" value="1"/>
</dbReference>
<sequence length="100" mass="11254">MNTARKGQWVEIENLVLKPEERAPQVPEDTKAVPLMMWTKGFLEDEAAEIGDVVTIKTLSGRITSGKLVVVNPRHEHNFGHPVEELLDVGVEVRKEIENL</sequence>
<dbReference type="Proteomes" id="UP000190105">
    <property type="component" value="Unassembled WGS sequence"/>
</dbReference>
<dbReference type="EMBL" id="FUYH01000002">
    <property type="protein sequence ID" value="SKA77443.1"/>
    <property type="molecule type" value="Genomic_DNA"/>
</dbReference>
<organism evidence="1 2">
    <name type="scientific">Caloramator quimbayensis</name>
    <dbReference type="NCBI Taxonomy" id="1147123"/>
    <lineage>
        <taxon>Bacteria</taxon>
        <taxon>Bacillati</taxon>
        <taxon>Bacillota</taxon>
        <taxon>Clostridia</taxon>
        <taxon>Eubacteriales</taxon>
        <taxon>Clostridiaceae</taxon>
        <taxon>Caloramator</taxon>
    </lineage>
</organism>
<keyword evidence="2" id="KW-1185">Reference proteome</keyword>
<evidence type="ECO:0000313" key="1">
    <source>
        <dbReference type="EMBL" id="SKA77443.1"/>
    </source>
</evidence>
<evidence type="ECO:0000313" key="2">
    <source>
        <dbReference type="Proteomes" id="UP000190105"/>
    </source>
</evidence>
<dbReference type="RefSeq" id="WP_242948665.1">
    <property type="nucleotide sequence ID" value="NZ_FUYH01000002.1"/>
</dbReference>
<dbReference type="InterPro" id="IPR047755">
    <property type="entry name" value="OrtA"/>
</dbReference>
<protein>
    <recommendedName>
        <fullName evidence="3">2-amino-4-ketopentanoate thiolase alpha subunit</fullName>
    </recommendedName>
</protein>
<gene>
    <name evidence="1" type="ORF">SAMN05443428_10223</name>
</gene>
<name>A0A1T4WJD7_9CLOT</name>
<dbReference type="NCBIfam" id="NF040739">
    <property type="entry name" value="ornith_OrtA"/>
    <property type="match status" value="1"/>
</dbReference>
<accession>A0A1T4WJD7</accession>